<sequence length="156" mass="17115">MCPTGTTALRHSAAAKGQDFRPAFEVIDADRDGKISKEDLRAFYAGFSGPGTSDDEVIGSMISVADLNSDGYVEYEEFERVLEQRSRYGSGVMEEVFRVMDRDGDGRVGFEDLRSYFKWAGFGDASDEDIKAMIKLGGGDEKQGVTFDGLLKILAL</sequence>
<accession>A0ACB7XPC5</accession>
<protein>
    <submittedName>
        <fullName evidence="1">Uncharacterized protein</fullName>
    </submittedName>
</protein>
<gene>
    <name evidence="1" type="ORF">Vadar_009450</name>
</gene>
<proteinExistence type="predicted"/>
<evidence type="ECO:0000313" key="2">
    <source>
        <dbReference type="Proteomes" id="UP000828048"/>
    </source>
</evidence>
<dbReference type="Proteomes" id="UP000828048">
    <property type="component" value="Chromosome 1"/>
</dbReference>
<organism evidence="1 2">
    <name type="scientific">Vaccinium darrowii</name>
    <dbReference type="NCBI Taxonomy" id="229202"/>
    <lineage>
        <taxon>Eukaryota</taxon>
        <taxon>Viridiplantae</taxon>
        <taxon>Streptophyta</taxon>
        <taxon>Embryophyta</taxon>
        <taxon>Tracheophyta</taxon>
        <taxon>Spermatophyta</taxon>
        <taxon>Magnoliopsida</taxon>
        <taxon>eudicotyledons</taxon>
        <taxon>Gunneridae</taxon>
        <taxon>Pentapetalae</taxon>
        <taxon>asterids</taxon>
        <taxon>Ericales</taxon>
        <taxon>Ericaceae</taxon>
        <taxon>Vaccinioideae</taxon>
        <taxon>Vaccinieae</taxon>
        <taxon>Vaccinium</taxon>
    </lineage>
</organism>
<evidence type="ECO:0000313" key="1">
    <source>
        <dbReference type="EMBL" id="KAH7842806.1"/>
    </source>
</evidence>
<comment type="caution">
    <text evidence="1">The sequence shown here is derived from an EMBL/GenBank/DDBJ whole genome shotgun (WGS) entry which is preliminary data.</text>
</comment>
<keyword evidence="2" id="KW-1185">Reference proteome</keyword>
<dbReference type="EMBL" id="CM037151">
    <property type="protein sequence ID" value="KAH7842806.1"/>
    <property type="molecule type" value="Genomic_DNA"/>
</dbReference>
<reference evidence="1 2" key="1">
    <citation type="journal article" date="2021" name="Hortic Res">
        <title>High-quality reference genome and annotation aids understanding of berry development for evergreen blueberry (Vaccinium darrowii).</title>
        <authorList>
            <person name="Yu J."/>
            <person name="Hulse-Kemp A.M."/>
            <person name="Babiker E."/>
            <person name="Staton M."/>
        </authorList>
    </citation>
    <scope>NUCLEOTIDE SEQUENCE [LARGE SCALE GENOMIC DNA]</scope>
    <source>
        <strain evidence="2">cv. NJ 8807/NJ 8810</strain>
        <tissue evidence="1">Young leaf</tissue>
    </source>
</reference>
<name>A0ACB7XPC5_9ERIC</name>